<evidence type="ECO:0000256" key="1">
    <source>
        <dbReference type="SAM" id="MobiDB-lite"/>
    </source>
</evidence>
<feature type="region of interest" description="Disordered" evidence="1">
    <location>
        <begin position="774"/>
        <end position="794"/>
    </location>
</feature>
<evidence type="ECO:0000313" key="3">
    <source>
        <dbReference type="Proteomes" id="UP000594262"/>
    </source>
</evidence>
<accession>A0A7M5UZU6</accession>
<evidence type="ECO:0000313" key="2">
    <source>
        <dbReference type="EnsemblMetazoa" id="CLYHEMP001134.1"/>
    </source>
</evidence>
<proteinExistence type="predicted"/>
<dbReference type="Proteomes" id="UP000594262">
    <property type="component" value="Unplaced"/>
</dbReference>
<keyword evidence="3" id="KW-1185">Reference proteome</keyword>
<organism evidence="2 3">
    <name type="scientific">Clytia hemisphaerica</name>
    <dbReference type="NCBI Taxonomy" id="252671"/>
    <lineage>
        <taxon>Eukaryota</taxon>
        <taxon>Metazoa</taxon>
        <taxon>Cnidaria</taxon>
        <taxon>Hydrozoa</taxon>
        <taxon>Hydroidolina</taxon>
        <taxon>Leptothecata</taxon>
        <taxon>Obeliida</taxon>
        <taxon>Clytiidae</taxon>
        <taxon>Clytia</taxon>
    </lineage>
</organism>
<reference evidence="2" key="1">
    <citation type="submission" date="2021-01" db="UniProtKB">
        <authorList>
            <consortium name="EnsemblMetazoa"/>
        </authorList>
    </citation>
    <scope>IDENTIFICATION</scope>
</reference>
<name>A0A7M5UZU6_9CNID</name>
<protein>
    <submittedName>
        <fullName evidence="2">Uncharacterized protein</fullName>
    </submittedName>
</protein>
<feature type="compositionally biased region" description="Polar residues" evidence="1">
    <location>
        <begin position="774"/>
        <end position="785"/>
    </location>
</feature>
<sequence length="844" mass="98252">KNREIQSLTSQFCYMFKFLAKTSSSTIPIVALLHCCIVGIGHCIRVGCKLSKVSKGLEATMQGLDVELDQLRRPVKNAFREEVNLFIHVHMRGYDQKGDGVQMHAAYYDKYGAPMNKERSWLQGYRAIEDEIVKHANRSETEGFDFPIPAVGWCFSSLYHTHHADNPWDWTGFVPRQSRWVYHDKFFQNRHFMNLRGNEVQNNLWDYDPHDEDDGSIEWDKKYVQIQPEDAYRGGYWFYNQAWGRYLHIIGLKSVNPKTETTTKFPAQRRYNYIVHPLAYRGLESSLPDNSVDAMQWCIINANNADLNKVPEEITETKRPLYEHERKALAKVRAFDPNTPLTRWGDKCHGVEVYNDFTYYYSASPLDEGEDDAWKGGNGFLHDKEGTPNNYVHWFDTYPLEFGEFLVETSLRYGSYMQILSANDAMYVRETVVVDRNAGTVATKSTRSEPRQHLTSKLKTDHNRQMTELRSLRKDLVSYEGGEEEVVEYKQKNDNLHFLGSMPYEQKTVFGYSALIDPELKLKKTVYGSHDYIQQVANLDEGEFQMIQYMTEGRFFGHTGIYDIFNYRDDDDNFQQYYPIQIGDAEQTPDCSVDSFKVEQTSGNRLAFIMPKAQKLKGVKKQRISEHIVWQYTVEVYDGYKPKTAITCHRGYFKLHEDYRTKVQLKKIPARDITWIRIQAYDVRNPHRRAWFQPIMGPKFSNFSSELTNTIWNMHKVIGNASTGEEMFNIYEQNDEFIPGRTSASSLHFDLGTVGEKEEHNLCVYNLQVAANKQQKVPKSHTQNTSDEEPPSYRQNVCGVLQLSTKYPTKLDLKKSWDATTVKKDENKKAWAYFYMVTKSGELK</sequence>
<dbReference type="EnsemblMetazoa" id="CLYHEMT001134.1">
    <property type="protein sequence ID" value="CLYHEMP001134.1"/>
    <property type="gene ID" value="CLYHEMG001134"/>
</dbReference>
<dbReference type="AlphaFoldDB" id="A0A7M5UZU6"/>